<accession>A0A6I4SW45</accession>
<proteinExistence type="predicted"/>
<evidence type="ECO:0000313" key="2">
    <source>
        <dbReference type="EMBL" id="MXO59748.1"/>
    </source>
</evidence>
<gene>
    <name evidence="2" type="ORF">GRI89_09375</name>
</gene>
<feature type="transmembrane region" description="Helical" evidence="1">
    <location>
        <begin position="29"/>
        <end position="53"/>
    </location>
</feature>
<organism evidence="2 3">
    <name type="scientific">Croceibacterium salegens</name>
    <dbReference type="NCBI Taxonomy" id="1737568"/>
    <lineage>
        <taxon>Bacteria</taxon>
        <taxon>Pseudomonadati</taxon>
        <taxon>Pseudomonadota</taxon>
        <taxon>Alphaproteobacteria</taxon>
        <taxon>Sphingomonadales</taxon>
        <taxon>Erythrobacteraceae</taxon>
        <taxon>Croceibacterium</taxon>
    </lineage>
</organism>
<reference evidence="2 3" key="1">
    <citation type="submission" date="2019-12" db="EMBL/GenBank/DDBJ databases">
        <title>Genomic-based taxomic classification of the family Erythrobacteraceae.</title>
        <authorList>
            <person name="Xu L."/>
        </authorList>
    </citation>
    <scope>NUCLEOTIDE SEQUENCE [LARGE SCALE GENOMIC DNA]</scope>
    <source>
        <strain evidence="2 3">MCCC 1K01500</strain>
    </source>
</reference>
<protein>
    <recommendedName>
        <fullName evidence="4">SMODS and SLOG-associating 2TM effector domain-containing protein</fullName>
    </recommendedName>
</protein>
<name>A0A6I4SW45_9SPHN</name>
<evidence type="ECO:0008006" key="4">
    <source>
        <dbReference type="Google" id="ProtNLM"/>
    </source>
</evidence>
<sequence length="147" mass="16471">MDTADEALNSLVSECNSVANKSTLHGRRYYFFSYLLMVLSVAGSILAGGLALWGEFDKAVIGTVALLPALAATVAGQLRLVEKANWHYRRRNRMRELGRDFALMRARGANLDTLEEANRKMTMAEARMEHEWVQTNSFHFDTDQAAS</sequence>
<keyword evidence="1" id="KW-0472">Membrane</keyword>
<evidence type="ECO:0000313" key="3">
    <source>
        <dbReference type="Proteomes" id="UP000433652"/>
    </source>
</evidence>
<evidence type="ECO:0000256" key="1">
    <source>
        <dbReference type="SAM" id="Phobius"/>
    </source>
</evidence>
<keyword evidence="3" id="KW-1185">Reference proteome</keyword>
<dbReference type="RefSeq" id="WP_159794478.1">
    <property type="nucleotide sequence ID" value="NZ_WTYM01000038.1"/>
</dbReference>
<dbReference type="Proteomes" id="UP000433652">
    <property type="component" value="Unassembled WGS sequence"/>
</dbReference>
<dbReference type="EMBL" id="WTYM01000038">
    <property type="protein sequence ID" value="MXO59748.1"/>
    <property type="molecule type" value="Genomic_DNA"/>
</dbReference>
<comment type="caution">
    <text evidence="2">The sequence shown here is derived from an EMBL/GenBank/DDBJ whole genome shotgun (WGS) entry which is preliminary data.</text>
</comment>
<keyword evidence="1" id="KW-0812">Transmembrane</keyword>
<feature type="transmembrane region" description="Helical" evidence="1">
    <location>
        <begin position="59"/>
        <end position="81"/>
    </location>
</feature>
<dbReference type="AlphaFoldDB" id="A0A6I4SW45"/>
<keyword evidence="1" id="KW-1133">Transmembrane helix</keyword>